<evidence type="ECO:0008006" key="3">
    <source>
        <dbReference type="Google" id="ProtNLM"/>
    </source>
</evidence>
<evidence type="ECO:0000313" key="2">
    <source>
        <dbReference type="Proteomes" id="UP001519887"/>
    </source>
</evidence>
<dbReference type="RefSeq" id="WP_210046083.1">
    <property type="nucleotide sequence ID" value="NZ_JBHLVU010000028.1"/>
</dbReference>
<name>A0ABS7C5Z6_9BACL</name>
<comment type="caution">
    <text evidence="1">The sequence shown here is derived from an EMBL/GenBank/DDBJ whole genome shotgun (WGS) entry which is preliminary data.</text>
</comment>
<dbReference type="Proteomes" id="UP001519887">
    <property type="component" value="Unassembled WGS sequence"/>
</dbReference>
<reference evidence="1 2" key="1">
    <citation type="submission" date="2021-07" db="EMBL/GenBank/DDBJ databases">
        <title>Paenibacillus radiodurans sp. nov., isolated from the southeastern edge of Tengger Desert.</title>
        <authorList>
            <person name="Zhang G."/>
        </authorList>
    </citation>
    <scope>NUCLEOTIDE SEQUENCE [LARGE SCALE GENOMIC DNA]</scope>
    <source>
        <strain evidence="1 2">CCM 7311</strain>
    </source>
</reference>
<gene>
    <name evidence="1" type="ORF">K0U00_19075</name>
</gene>
<organism evidence="1 2">
    <name type="scientific">Paenibacillus sepulcri</name>
    <dbReference type="NCBI Taxonomy" id="359917"/>
    <lineage>
        <taxon>Bacteria</taxon>
        <taxon>Bacillati</taxon>
        <taxon>Bacillota</taxon>
        <taxon>Bacilli</taxon>
        <taxon>Bacillales</taxon>
        <taxon>Paenibacillaceae</taxon>
        <taxon>Paenibacillus</taxon>
    </lineage>
</organism>
<dbReference type="EMBL" id="JAHZIK010000507">
    <property type="protein sequence ID" value="MBW7456136.1"/>
    <property type="molecule type" value="Genomic_DNA"/>
</dbReference>
<accession>A0ABS7C5Z6</accession>
<protein>
    <recommendedName>
        <fullName evidence="3">Integrase</fullName>
    </recommendedName>
</protein>
<evidence type="ECO:0000313" key="1">
    <source>
        <dbReference type="EMBL" id="MBW7456136.1"/>
    </source>
</evidence>
<sequence length="51" mass="5970">MDIPFERLLEVEPVQLWQRVKGCSLRTVSVYVDHIDIFGDRKNETPAFCAF</sequence>
<proteinExistence type="predicted"/>
<keyword evidence="2" id="KW-1185">Reference proteome</keyword>